<dbReference type="AlphaFoldDB" id="A0AA88AT22"/>
<evidence type="ECO:0008006" key="4">
    <source>
        <dbReference type="Google" id="ProtNLM"/>
    </source>
</evidence>
<keyword evidence="3" id="KW-1185">Reference proteome</keyword>
<organism evidence="2 3">
    <name type="scientific">Ficus carica</name>
    <name type="common">Common fig</name>
    <dbReference type="NCBI Taxonomy" id="3494"/>
    <lineage>
        <taxon>Eukaryota</taxon>
        <taxon>Viridiplantae</taxon>
        <taxon>Streptophyta</taxon>
        <taxon>Embryophyta</taxon>
        <taxon>Tracheophyta</taxon>
        <taxon>Spermatophyta</taxon>
        <taxon>Magnoliopsida</taxon>
        <taxon>eudicotyledons</taxon>
        <taxon>Gunneridae</taxon>
        <taxon>Pentapetalae</taxon>
        <taxon>rosids</taxon>
        <taxon>fabids</taxon>
        <taxon>Rosales</taxon>
        <taxon>Moraceae</taxon>
        <taxon>Ficeae</taxon>
        <taxon>Ficus</taxon>
    </lineage>
</organism>
<dbReference type="Gramene" id="FCD_00000349-RA">
    <property type="protein sequence ID" value="FCD_00000349-RA:cds"/>
    <property type="gene ID" value="FCD_00000349"/>
</dbReference>
<evidence type="ECO:0000313" key="3">
    <source>
        <dbReference type="Proteomes" id="UP001187192"/>
    </source>
</evidence>
<keyword evidence="1" id="KW-1133">Transmembrane helix</keyword>
<comment type="caution">
    <text evidence="2">The sequence shown here is derived from an EMBL/GenBank/DDBJ whole genome shotgun (WGS) entry which is preliminary data.</text>
</comment>
<proteinExistence type="predicted"/>
<evidence type="ECO:0000313" key="2">
    <source>
        <dbReference type="EMBL" id="GMN50371.1"/>
    </source>
</evidence>
<dbReference type="Proteomes" id="UP001187192">
    <property type="component" value="Unassembled WGS sequence"/>
</dbReference>
<name>A0AA88AT22_FICCA</name>
<feature type="transmembrane region" description="Helical" evidence="1">
    <location>
        <begin position="117"/>
        <end position="136"/>
    </location>
</feature>
<keyword evidence="1" id="KW-0472">Membrane</keyword>
<dbReference type="PANTHER" id="PTHR36777:SF2">
    <property type="entry name" value="EXPRESSED PROTEIN"/>
    <property type="match status" value="1"/>
</dbReference>
<keyword evidence="1" id="KW-0812">Transmembrane</keyword>
<dbReference type="PANTHER" id="PTHR36777">
    <property type="entry name" value="EXPRESSED PROTEIN"/>
    <property type="match status" value="1"/>
</dbReference>
<protein>
    <recommendedName>
        <fullName evidence="4">Transmembrane protein</fullName>
    </recommendedName>
</protein>
<accession>A0AA88AT22</accession>
<sequence>MVASAVCHSLYSITTHHSKCTELKTPPLTRSSDSFLGFKDQSLRLHLRVRKLRTQKAFAAQTNFFKVIQTAWKVASDGIEAGTNLVPASVPRPMARISVTVAALAVSLFVLKSFLSTAFFVLATMGLVYFTFIALYKDEGARGGGGTTLTKDTPTSTEDALDEARRIMEKYK</sequence>
<dbReference type="EMBL" id="BTGU01000033">
    <property type="protein sequence ID" value="GMN50371.1"/>
    <property type="molecule type" value="Genomic_DNA"/>
</dbReference>
<evidence type="ECO:0000256" key="1">
    <source>
        <dbReference type="SAM" id="Phobius"/>
    </source>
</evidence>
<gene>
    <name evidence="2" type="ORF">TIFTF001_019529</name>
</gene>
<reference evidence="2" key="1">
    <citation type="submission" date="2023-07" db="EMBL/GenBank/DDBJ databases">
        <title>draft genome sequence of fig (Ficus carica).</title>
        <authorList>
            <person name="Takahashi T."/>
            <person name="Nishimura K."/>
        </authorList>
    </citation>
    <scope>NUCLEOTIDE SEQUENCE</scope>
</reference>